<dbReference type="Proteomes" id="UP000069940">
    <property type="component" value="Unassembled WGS sequence"/>
</dbReference>
<evidence type="ECO:0000256" key="1">
    <source>
        <dbReference type="ARBA" id="ARBA00004123"/>
    </source>
</evidence>
<comment type="subcellular location">
    <subcellularLocation>
        <location evidence="1">Nucleus</location>
    </subcellularLocation>
</comment>
<dbReference type="GeneID" id="109416430"/>
<dbReference type="InterPro" id="IPR033053">
    <property type="entry name" value="Hir3/CABIN1"/>
</dbReference>
<dbReference type="PROSITE" id="PS50005">
    <property type="entry name" value="TPR"/>
    <property type="match status" value="1"/>
</dbReference>
<evidence type="ECO:0000313" key="5">
    <source>
        <dbReference type="Proteomes" id="UP000069940"/>
    </source>
</evidence>
<dbReference type="InterPro" id="IPR019734">
    <property type="entry name" value="TPR_rpt"/>
</dbReference>
<dbReference type="InterPro" id="IPR011990">
    <property type="entry name" value="TPR-like_helical_dom_sf"/>
</dbReference>
<dbReference type="PANTHER" id="PTHR15502">
    <property type="entry name" value="CALCINEURIN-BINDING PROTEIN CABIN 1-RELATED"/>
    <property type="match status" value="1"/>
</dbReference>
<organism evidence="4 5">
    <name type="scientific">Aedes albopictus</name>
    <name type="common">Asian tiger mosquito</name>
    <name type="synonym">Stegomyia albopicta</name>
    <dbReference type="NCBI Taxonomy" id="7160"/>
    <lineage>
        <taxon>Eukaryota</taxon>
        <taxon>Metazoa</taxon>
        <taxon>Ecdysozoa</taxon>
        <taxon>Arthropoda</taxon>
        <taxon>Hexapoda</taxon>
        <taxon>Insecta</taxon>
        <taxon>Pterygota</taxon>
        <taxon>Neoptera</taxon>
        <taxon>Endopterygota</taxon>
        <taxon>Diptera</taxon>
        <taxon>Nematocera</taxon>
        <taxon>Culicoidea</taxon>
        <taxon>Culicidae</taxon>
        <taxon>Culicinae</taxon>
        <taxon>Aedini</taxon>
        <taxon>Aedes</taxon>
        <taxon>Stegomyia</taxon>
    </lineage>
</organism>
<dbReference type="Gene3D" id="1.25.40.10">
    <property type="entry name" value="Tetratricopeptide repeat domain"/>
    <property type="match status" value="1"/>
</dbReference>
<evidence type="ECO:0000313" key="4">
    <source>
        <dbReference type="EnsemblMetazoa" id="AALFPA23_013919.P20194"/>
    </source>
</evidence>
<dbReference type="SUPFAM" id="SSF48452">
    <property type="entry name" value="TPR-like"/>
    <property type="match status" value="1"/>
</dbReference>
<sequence length="505" mass="57933">MVPIRALNGDPEENSCCSNDAELKFSGEAEETIIVAEYMKALNLVHTGQHGNALNLFLELLETEALSKQLDNDQESRLMLVKYNCYRNIGMLYQESGKISLALDFLTQAIELDDNDVYTMCSLAELALKNGQIPVAKLYYEKCLERNPNHWPSLDGMLRLFLLSENIIESWSWASYCHNMDKNYDRAFRVLKEINYRFASSRQFMENLLNENLPLICAGDDGTKDSSNYLNSDQYVELVPHSDNRIEDVTDIESIKLSHIDWISLATLVIKLHQLLKQTGQVLTHFQLRDFCGKPKEITKHDCNVAENLLQHITQSDATPDVTDSRSSTNSDSLIDIEAKSRRRGSELKILEQWGWHKDRRSSKKKSMYDNADYIETTADLFLKRALAQYFTETFSGDISPFTGELYEQSSDSCSEEKMSDITLAERFFLNTEDDFNTLLVKLHSIIPRLPRNFLKPGAGRPLVKISACCIVEEYLLCYRLVFSSSSSLRREQSDLRWLLRLPTL</sequence>
<name>A0ABM1Z0T0_AEDAL</name>
<dbReference type="RefSeq" id="XP_062717178.1">
    <property type="nucleotide sequence ID" value="XM_062861194.1"/>
</dbReference>
<evidence type="ECO:0000256" key="2">
    <source>
        <dbReference type="ARBA" id="ARBA00023242"/>
    </source>
</evidence>
<evidence type="ECO:0000256" key="3">
    <source>
        <dbReference type="PROSITE-ProRule" id="PRU00339"/>
    </source>
</evidence>
<proteinExistence type="predicted"/>
<accession>A0ABM1Z0T0</accession>
<keyword evidence="2" id="KW-0539">Nucleus</keyword>
<dbReference type="SMART" id="SM00028">
    <property type="entry name" value="TPR"/>
    <property type="match status" value="2"/>
</dbReference>
<protein>
    <submittedName>
        <fullName evidence="4">Uncharacterized protein</fullName>
    </submittedName>
</protein>
<reference evidence="5" key="1">
    <citation type="journal article" date="2015" name="Proc. Natl. Acad. Sci. U.S.A.">
        <title>Genome sequence of the Asian Tiger mosquito, Aedes albopictus, reveals insights into its biology, genetics, and evolution.</title>
        <authorList>
            <person name="Chen X.G."/>
            <person name="Jiang X."/>
            <person name="Gu J."/>
            <person name="Xu M."/>
            <person name="Wu Y."/>
            <person name="Deng Y."/>
            <person name="Zhang C."/>
            <person name="Bonizzoni M."/>
            <person name="Dermauw W."/>
            <person name="Vontas J."/>
            <person name="Armbruster P."/>
            <person name="Huang X."/>
            <person name="Yang Y."/>
            <person name="Zhang H."/>
            <person name="He W."/>
            <person name="Peng H."/>
            <person name="Liu Y."/>
            <person name="Wu K."/>
            <person name="Chen J."/>
            <person name="Lirakis M."/>
            <person name="Topalis P."/>
            <person name="Van Leeuwen T."/>
            <person name="Hall A.B."/>
            <person name="Jiang X."/>
            <person name="Thorpe C."/>
            <person name="Mueller R.L."/>
            <person name="Sun C."/>
            <person name="Waterhouse R.M."/>
            <person name="Yan G."/>
            <person name="Tu Z.J."/>
            <person name="Fang X."/>
            <person name="James A.A."/>
        </authorList>
    </citation>
    <scope>NUCLEOTIDE SEQUENCE [LARGE SCALE GENOMIC DNA]</scope>
    <source>
        <strain evidence="5">Foshan</strain>
    </source>
</reference>
<dbReference type="PANTHER" id="PTHR15502:SF7">
    <property type="entry name" value="CALCINEURIN-BINDING PROTEIN CABIN-1"/>
    <property type="match status" value="1"/>
</dbReference>
<keyword evidence="3" id="KW-0802">TPR repeat</keyword>
<dbReference type="EnsemblMetazoa" id="AALFPA23_013919.R20194">
    <property type="protein sequence ID" value="AALFPA23_013919.P20194"/>
    <property type="gene ID" value="AALFPA23_013919"/>
</dbReference>
<keyword evidence="5" id="KW-1185">Reference proteome</keyword>
<dbReference type="Pfam" id="PF13181">
    <property type="entry name" value="TPR_8"/>
    <property type="match status" value="2"/>
</dbReference>
<feature type="repeat" description="TPR" evidence="3">
    <location>
        <begin position="83"/>
        <end position="116"/>
    </location>
</feature>
<reference evidence="4" key="2">
    <citation type="submission" date="2025-05" db="UniProtKB">
        <authorList>
            <consortium name="EnsemblMetazoa"/>
        </authorList>
    </citation>
    <scope>IDENTIFICATION</scope>
    <source>
        <strain evidence="4">Foshan</strain>
    </source>
</reference>